<feature type="region of interest" description="Disordered" evidence="4">
    <location>
        <begin position="233"/>
        <end position="255"/>
    </location>
</feature>
<comment type="subcellular location">
    <subcellularLocation>
        <location evidence="1">Nucleus</location>
    </subcellularLocation>
</comment>
<dbReference type="GO" id="GO:0045893">
    <property type="term" value="P:positive regulation of DNA-templated transcription"/>
    <property type="evidence" value="ECO:0007669"/>
    <property type="project" value="InterPro"/>
</dbReference>
<dbReference type="PANTHER" id="PTHR22952">
    <property type="entry name" value="CAMP-RESPONSE ELEMENT BINDING PROTEIN-RELATED"/>
    <property type="match status" value="1"/>
</dbReference>
<dbReference type="Gene3D" id="1.20.5.170">
    <property type="match status" value="1"/>
</dbReference>
<gene>
    <name evidence="6" type="ORF">Scep_018739</name>
</gene>
<evidence type="ECO:0000256" key="2">
    <source>
        <dbReference type="ARBA" id="ARBA00023125"/>
    </source>
</evidence>
<dbReference type="Pfam" id="PF00170">
    <property type="entry name" value="bZIP_1"/>
    <property type="match status" value="1"/>
</dbReference>
<dbReference type="EMBL" id="JBBNAG010000008">
    <property type="protein sequence ID" value="KAK9111220.1"/>
    <property type="molecule type" value="Genomic_DNA"/>
</dbReference>
<dbReference type="SUPFAM" id="SSF57959">
    <property type="entry name" value="Leucine zipper domain"/>
    <property type="match status" value="1"/>
</dbReference>
<reference evidence="6 7" key="1">
    <citation type="submission" date="2024-01" db="EMBL/GenBank/DDBJ databases">
        <title>Genome assemblies of Stephania.</title>
        <authorList>
            <person name="Yang L."/>
        </authorList>
    </citation>
    <scope>NUCLEOTIDE SEQUENCE [LARGE SCALE GENOMIC DNA]</scope>
    <source>
        <strain evidence="6">JXDWG</strain>
        <tissue evidence="6">Leaf</tissue>
    </source>
</reference>
<dbReference type="InterPro" id="IPR043452">
    <property type="entry name" value="BZIP46-like"/>
</dbReference>
<feature type="compositionally biased region" description="Gly residues" evidence="4">
    <location>
        <begin position="144"/>
        <end position="153"/>
    </location>
</feature>
<sequence length="318" mass="35220">MASSKVMPSTSSANSDLTRQQQQQSATTYASLSISDLHHHHHHHHQQQQQQQQQPDHANKTHNAFGSMSMDDLLRNIYSDNPPSAAVDADPDMSLSPMMKSGGGGEVGGKRMEDVWKEISAAAAAVNGGGEAEEEEDRKVRDSAGGGGGGGDGEFAEMTLEEFLTKAGTLRDEDVKIPAIVGPVHGFVVDPALDTRFPQQQGEGSILWLGNGVDRPGGRGKRRAVLEPVDKVAQQRQRRMIKNRESAARSRERKQAYTSELEALVTQLEEANAQLLREQERLAKERYKQLMEYLVPVEEKRKPRQRPLALRRVNSSEW</sequence>
<evidence type="ECO:0000256" key="1">
    <source>
        <dbReference type="ARBA" id="ARBA00004123"/>
    </source>
</evidence>
<proteinExistence type="predicted"/>
<organism evidence="6 7">
    <name type="scientific">Stephania cephalantha</name>
    <dbReference type="NCBI Taxonomy" id="152367"/>
    <lineage>
        <taxon>Eukaryota</taxon>
        <taxon>Viridiplantae</taxon>
        <taxon>Streptophyta</taxon>
        <taxon>Embryophyta</taxon>
        <taxon>Tracheophyta</taxon>
        <taxon>Spermatophyta</taxon>
        <taxon>Magnoliopsida</taxon>
        <taxon>Ranunculales</taxon>
        <taxon>Menispermaceae</taxon>
        <taxon>Menispermoideae</taxon>
        <taxon>Cissampelideae</taxon>
        <taxon>Stephania</taxon>
    </lineage>
</organism>
<protein>
    <recommendedName>
        <fullName evidence="5">BZIP domain-containing protein</fullName>
    </recommendedName>
</protein>
<dbReference type="PROSITE" id="PS50217">
    <property type="entry name" value="BZIP"/>
    <property type="match status" value="1"/>
</dbReference>
<evidence type="ECO:0000259" key="5">
    <source>
        <dbReference type="PROSITE" id="PS50217"/>
    </source>
</evidence>
<evidence type="ECO:0000256" key="3">
    <source>
        <dbReference type="ARBA" id="ARBA00023242"/>
    </source>
</evidence>
<dbReference type="InterPro" id="IPR004827">
    <property type="entry name" value="bZIP"/>
</dbReference>
<feature type="compositionally biased region" description="Polar residues" evidence="4">
    <location>
        <begin position="1"/>
        <end position="34"/>
    </location>
</feature>
<dbReference type="SMART" id="SM00338">
    <property type="entry name" value="BRLZ"/>
    <property type="match status" value="1"/>
</dbReference>
<dbReference type="CDD" id="cd14707">
    <property type="entry name" value="bZIP_plant_BZIP46"/>
    <property type="match status" value="1"/>
</dbReference>
<evidence type="ECO:0000313" key="6">
    <source>
        <dbReference type="EMBL" id="KAK9111220.1"/>
    </source>
</evidence>
<feature type="region of interest" description="Disordered" evidence="4">
    <location>
        <begin position="125"/>
        <end position="155"/>
    </location>
</feature>
<dbReference type="Proteomes" id="UP001419268">
    <property type="component" value="Unassembled WGS sequence"/>
</dbReference>
<name>A0AAP0NMJ1_9MAGN</name>
<feature type="region of interest" description="Disordered" evidence="4">
    <location>
        <begin position="1"/>
        <end position="108"/>
    </location>
</feature>
<evidence type="ECO:0000313" key="7">
    <source>
        <dbReference type="Proteomes" id="UP001419268"/>
    </source>
</evidence>
<dbReference type="GO" id="GO:0003700">
    <property type="term" value="F:DNA-binding transcription factor activity"/>
    <property type="evidence" value="ECO:0007669"/>
    <property type="project" value="InterPro"/>
</dbReference>
<dbReference type="InterPro" id="IPR046347">
    <property type="entry name" value="bZIP_sf"/>
</dbReference>
<dbReference type="FunFam" id="1.20.5.170:FF:000036">
    <property type="entry name" value="ABSCISIC ACID-INSENSITIVE 5-like protein 2"/>
    <property type="match status" value="1"/>
</dbReference>
<keyword evidence="7" id="KW-1185">Reference proteome</keyword>
<dbReference type="AlphaFoldDB" id="A0AAP0NMJ1"/>
<dbReference type="PROSITE" id="PS00036">
    <property type="entry name" value="BZIP_BASIC"/>
    <property type="match status" value="1"/>
</dbReference>
<keyword evidence="2" id="KW-0238">DNA-binding</keyword>
<dbReference type="PANTHER" id="PTHR22952:SF392">
    <property type="entry name" value="BZIP TRANSCRIPTION FACTOR 12"/>
    <property type="match status" value="1"/>
</dbReference>
<evidence type="ECO:0000256" key="4">
    <source>
        <dbReference type="SAM" id="MobiDB-lite"/>
    </source>
</evidence>
<keyword evidence="3" id="KW-0539">Nucleus</keyword>
<comment type="caution">
    <text evidence="6">The sequence shown here is derived from an EMBL/GenBank/DDBJ whole genome shotgun (WGS) entry which is preliminary data.</text>
</comment>
<feature type="domain" description="BZIP" evidence="5">
    <location>
        <begin position="233"/>
        <end position="285"/>
    </location>
</feature>
<dbReference type="GO" id="GO:0003677">
    <property type="term" value="F:DNA binding"/>
    <property type="evidence" value="ECO:0007669"/>
    <property type="project" value="UniProtKB-KW"/>
</dbReference>
<dbReference type="GO" id="GO:0005634">
    <property type="term" value="C:nucleus"/>
    <property type="evidence" value="ECO:0007669"/>
    <property type="project" value="UniProtKB-SubCell"/>
</dbReference>
<feature type="compositionally biased region" description="Basic and acidic residues" evidence="4">
    <location>
        <begin position="242"/>
        <end position="255"/>
    </location>
</feature>
<accession>A0AAP0NMJ1</accession>